<proteinExistence type="predicted"/>
<accession>Q47SJ3</accession>
<dbReference type="STRING" id="269800.Tfu_0536"/>
<dbReference type="NCBIfam" id="TIGR03624">
    <property type="entry name" value="putative hydrolase"/>
    <property type="match status" value="1"/>
</dbReference>
<gene>
    <name evidence="2" type="ordered locus">Tfu_0536</name>
</gene>
<dbReference type="InterPro" id="IPR042271">
    <property type="entry name" value="Zinicin_2_N"/>
</dbReference>
<feature type="compositionally biased region" description="Basic and acidic residues" evidence="1">
    <location>
        <begin position="454"/>
        <end position="467"/>
    </location>
</feature>
<dbReference type="PANTHER" id="PTHR39420">
    <property type="match status" value="1"/>
</dbReference>
<dbReference type="OrthoDB" id="8478472at2"/>
<evidence type="ECO:0008006" key="3">
    <source>
        <dbReference type="Google" id="ProtNLM"/>
    </source>
</evidence>
<dbReference type="PANTHER" id="PTHR39420:SF2">
    <property type="entry name" value="HYDROLASE"/>
    <property type="match status" value="1"/>
</dbReference>
<feature type="compositionally biased region" description="Gly residues" evidence="1">
    <location>
        <begin position="27"/>
        <end position="38"/>
    </location>
</feature>
<protein>
    <recommendedName>
        <fullName evidence="3">Hydrolase</fullName>
    </recommendedName>
</protein>
<evidence type="ECO:0000313" key="2">
    <source>
        <dbReference type="EMBL" id="AAZ54574.1"/>
    </source>
</evidence>
<evidence type="ECO:0000256" key="1">
    <source>
        <dbReference type="SAM" id="MobiDB-lite"/>
    </source>
</evidence>
<feature type="region of interest" description="Disordered" evidence="1">
    <location>
        <begin position="414"/>
        <end position="467"/>
    </location>
</feature>
<dbReference type="eggNOG" id="COG5282">
    <property type="taxonomic scope" value="Bacteria"/>
</dbReference>
<sequence>MNDLPFGFSMSNGPDDESGRGPNDSGSGAGQGGSGGGFPHMPPGGFPFGDPQQFAQMLRQFADMMSAAQPTSGSGQDSGASGINWAAATNIARHVVSQHGDPSIGPVDYARVQEALRLADLWLNEVTALPSGLHTMEAWSRSEWVEKTVPTWTKLCEPLTGRVVETMGQNLPQEMAAVAGPLLGMFRQIGGALVGQQVGQAIGELAREVVGSTDVGLPLAGEGRAVLLPEGVREFGEGLGVPLDEVRLYLAAREAAHHRLFRHVPWLRSHLFALVEEYAAGMSFDISGFEKQLGHIDLTNPESLQEALSSLEGQGLFQTEDTPRQKASLARLETALALIEGWVSTVVDAAVSQRLPQAAALGEALRRRRASGGPAEHTFATLVGLELRPRRLRDAAKLWQALTEARGIDGRDAVWEHPDLMPSGEDLDAPDDFVRGSASSPDLDLSQLTEEPSEERRDGDDEDKGER</sequence>
<dbReference type="Gene3D" id="1.20.150.30">
    <property type="entry name" value="Zincin-like metallopeptidase, N-terminal domain"/>
    <property type="match status" value="1"/>
</dbReference>
<dbReference type="KEGG" id="tfu:Tfu_0536"/>
<dbReference type="HOGENOM" id="CLU_031872_1_1_11"/>
<dbReference type="AlphaFoldDB" id="Q47SJ3"/>
<name>Q47SJ3_THEFY</name>
<feature type="region of interest" description="Disordered" evidence="1">
    <location>
        <begin position="1"/>
        <end position="51"/>
    </location>
</feature>
<dbReference type="RefSeq" id="WP_011290983.1">
    <property type="nucleotide sequence ID" value="NC_007333.1"/>
</dbReference>
<organism evidence="2">
    <name type="scientific">Thermobifida fusca (strain YX)</name>
    <dbReference type="NCBI Taxonomy" id="269800"/>
    <lineage>
        <taxon>Bacteria</taxon>
        <taxon>Bacillati</taxon>
        <taxon>Actinomycetota</taxon>
        <taxon>Actinomycetes</taxon>
        <taxon>Streptosporangiales</taxon>
        <taxon>Nocardiopsidaceae</taxon>
        <taxon>Thermobifida</taxon>
    </lineage>
</organism>
<dbReference type="Pfam" id="PF10103">
    <property type="entry name" value="Zincin_2"/>
    <property type="match status" value="1"/>
</dbReference>
<reference evidence="2" key="1">
    <citation type="submission" date="2005-07" db="EMBL/GenBank/DDBJ databases">
        <title>Complete sequence of Thermobifida fusca YX.</title>
        <authorList>
            <consortium name="US DOE Joint Genome Institute"/>
            <person name="Copeland A."/>
            <person name="Lucas S."/>
            <person name="Lapidus A."/>
            <person name="Barry K."/>
            <person name="Detter J.C."/>
            <person name="Glavina T."/>
            <person name="Hammon N."/>
            <person name="Israni S."/>
            <person name="Pitluck S."/>
            <person name="Di Bartolo G."/>
            <person name="Chain P."/>
            <person name="Schmutz J."/>
            <person name="Larimer F."/>
            <person name="Land M."/>
            <person name="Lykidis A."/>
            <person name="Richardson P."/>
        </authorList>
    </citation>
    <scope>NUCLEOTIDE SEQUENCE</scope>
    <source>
        <strain evidence="2">YX</strain>
    </source>
</reference>
<dbReference type="EMBL" id="CP000088">
    <property type="protein sequence ID" value="AAZ54574.1"/>
    <property type="molecule type" value="Genomic_DNA"/>
</dbReference>
<dbReference type="SUPFAM" id="SSF55486">
    <property type="entry name" value="Metalloproteases ('zincins'), catalytic domain"/>
    <property type="match status" value="1"/>
</dbReference>
<dbReference type="InterPro" id="IPR018766">
    <property type="entry name" value="Zinicin_2"/>
</dbReference>